<evidence type="ECO:0000313" key="2">
    <source>
        <dbReference type="EMBL" id="GIZ86730.1"/>
    </source>
</evidence>
<dbReference type="Proteomes" id="UP000887212">
    <property type="component" value="Unassembled WGS sequence"/>
</dbReference>
<keyword evidence="1" id="KW-1133">Transmembrane helix</keyword>
<reference evidence="6 7" key="1">
    <citation type="submission" date="2018-09" db="EMBL/GenBank/DDBJ databases">
        <title>Metagenome Assembled Genomes from an Advanced Water Purification Facility.</title>
        <authorList>
            <person name="Stamps B.W."/>
            <person name="Spear J.R."/>
        </authorList>
    </citation>
    <scope>NUCLEOTIDE SEQUENCE [LARGE SCALE GENOMIC DNA]</scope>
    <source>
        <strain evidence="6">Bin_52_1</strain>
    </source>
</reference>
<dbReference type="EMBL" id="JAODZF010000001">
    <property type="protein sequence ID" value="MDH0141128.1"/>
    <property type="molecule type" value="Genomic_DNA"/>
</dbReference>
<feature type="transmembrane region" description="Helical" evidence="1">
    <location>
        <begin position="29"/>
        <end position="47"/>
    </location>
</feature>
<dbReference type="EMBL" id="SSFO01000184">
    <property type="protein sequence ID" value="TXI31537.1"/>
    <property type="molecule type" value="Genomic_DNA"/>
</dbReference>
<gene>
    <name evidence="6" type="ORF">E6Q69_11160</name>
    <name evidence="2" type="ORF">KAM435_00570</name>
    <name evidence="3" type="ORF">KAM436_04740</name>
    <name evidence="5" type="ORF">N5C05_06925</name>
    <name evidence="4" type="ORF">N7380_02260</name>
</gene>
<organism evidence="6 7">
    <name type="scientific">Aquipseudomonas alcaligenes</name>
    <name type="common">Pseudomonas alcaligenes</name>
    <dbReference type="NCBI Taxonomy" id="43263"/>
    <lineage>
        <taxon>Bacteria</taxon>
        <taxon>Pseudomonadati</taxon>
        <taxon>Pseudomonadota</taxon>
        <taxon>Gammaproteobacteria</taxon>
        <taxon>Pseudomonadales</taxon>
        <taxon>Pseudomonadaceae</taxon>
        <taxon>Aquipseudomonas</taxon>
    </lineage>
</organism>
<evidence type="ECO:0000313" key="4">
    <source>
        <dbReference type="EMBL" id="MDH0141128.1"/>
    </source>
</evidence>
<evidence type="ECO:0000313" key="8">
    <source>
        <dbReference type="Proteomes" id="UP000887228"/>
    </source>
</evidence>
<evidence type="ECO:0000313" key="5">
    <source>
        <dbReference type="EMBL" id="MDH1054494.1"/>
    </source>
</evidence>
<keyword evidence="1" id="KW-0812">Transmembrane</keyword>
<name>A0A5C7W106_AQUAC</name>
<evidence type="ECO:0000313" key="6">
    <source>
        <dbReference type="EMBL" id="TXI31537.1"/>
    </source>
</evidence>
<accession>A0A5C7W106</accession>
<sequence>MDVLRMLLAVLALLAGIAALVQGIVVGPLWAWLLVMALGFLLAYWLWPRHREVESGWFDVLELLVELPVNALLGLLRLLGRFFRDIDLPGP</sequence>
<dbReference type="Proteomes" id="UP001158058">
    <property type="component" value="Unassembled WGS sequence"/>
</dbReference>
<evidence type="ECO:0000313" key="3">
    <source>
        <dbReference type="EMBL" id="GIZ91506.1"/>
    </source>
</evidence>
<proteinExistence type="predicted"/>
<reference evidence="4" key="3">
    <citation type="submission" date="2022-09" db="EMBL/GenBank/DDBJ databases">
        <title>Intensive care unit water sources are persistently colonized with multi-drug resistant bacteria and are the site of extensive horizontal gene transfer of antibiotic resistance genes.</title>
        <authorList>
            <person name="Diorio-Toth L."/>
        </authorList>
    </citation>
    <scope>NUCLEOTIDE SEQUENCE</scope>
    <source>
        <strain evidence="5">GD03990</strain>
        <strain evidence="4">GD04146</strain>
    </source>
</reference>
<dbReference type="Proteomes" id="UP000321110">
    <property type="component" value="Unassembled WGS sequence"/>
</dbReference>
<dbReference type="RefSeq" id="WP_021701925.1">
    <property type="nucleotide sequence ID" value="NZ_AP024354.1"/>
</dbReference>
<evidence type="ECO:0000313" key="7">
    <source>
        <dbReference type="Proteomes" id="UP000321110"/>
    </source>
</evidence>
<dbReference type="Proteomes" id="UP000887228">
    <property type="component" value="Unassembled WGS sequence"/>
</dbReference>
<dbReference type="AlphaFoldDB" id="A0A5C7W106"/>
<dbReference type="EMBL" id="JAOBYN010000005">
    <property type="protein sequence ID" value="MDH1054494.1"/>
    <property type="molecule type" value="Genomic_DNA"/>
</dbReference>
<dbReference type="EMBL" id="BPMT01000001">
    <property type="protein sequence ID" value="GIZ91506.1"/>
    <property type="molecule type" value="Genomic_DNA"/>
</dbReference>
<protein>
    <submittedName>
        <fullName evidence="6">Uncharacterized protein</fullName>
    </submittedName>
</protein>
<dbReference type="EMBL" id="BPMS01000001">
    <property type="protein sequence ID" value="GIZ86730.1"/>
    <property type="molecule type" value="Genomic_DNA"/>
</dbReference>
<comment type="caution">
    <text evidence="6">The sequence shown here is derived from an EMBL/GenBank/DDBJ whole genome shotgun (WGS) entry which is preliminary data.</text>
</comment>
<keyword evidence="1" id="KW-0472">Membrane</keyword>
<reference evidence="2 8" key="2">
    <citation type="submission" date="2021-07" db="EMBL/GenBank/DDBJ databases">
        <title>Whole genome sequencing of carbapenem-resistant Pseudomonas spp. isolated in Japan.</title>
        <authorList>
            <person name="Suzuki M."/>
            <person name="Maehana S."/>
            <person name="Kitasato H."/>
        </authorList>
    </citation>
    <scope>NUCLEOTIDE SEQUENCE</scope>
    <source>
        <strain evidence="2">KAM435</strain>
        <strain evidence="3 8">KAM436</strain>
    </source>
</reference>
<dbReference type="Proteomes" id="UP001158730">
    <property type="component" value="Unassembled WGS sequence"/>
</dbReference>
<evidence type="ECO:0000256" key="1">
    <source>
        <dbReference type="SAM" id="Phobius"/>
    </source>
</evidence>